<evidence type="ECO:0000259" key="1">
    <source>
        <dbReference type="PROSITE" id="PS51184"/>
    </source>
</evidence>
<sequence>MVHRDDHMCLYHGEANVNEPDFHRFPMLANARVWKTTVGPGEILLMPEGTYHQCRNKTDCLSYSRFHLDTLNLPSFIQSLLDNDAPEIDHATILWNACKDLMDKNDALIDRATEARKQVRVNV</sequence>
<dbReference type="InterPro" id="IPR003347">
    <property type="entry name" value="JmjC_dom"/>
</dbReference>
<dbReference type="EMBL" id="BLQM01000042">
    <property type="protein sequence ID" value="GMH55121.1"/>
    <property type="molecule type" value="Genomic_DNA"/>
</dbReference>
<dbReference type="PROSITE" id="PS51184">
    <property type="entry name" value="JMJC"/>
    <property type="match status" value="1"/>
</dbReference>
<dbReference type="SUPFAM" id="SSF51197">
    <property type="entry name" value="Clavaminate synthase-like"/>
    <property type="match status" value="1"/>
</dbReference>
<dbReference type="InterPro" id="IPR041667">
    <property type="entry name" value="Cupin_8"/>
</dbReference>
<evidence type="ECO:0000313" key="2">
    <source>
        <dbReference type="EMBL" id="GMH55121.1"/>
    </source>
</evidence>
<feature type="domain" description="JmjC" evidence="1">
    <location>
        <begin position="1"/>
        <end position="84"/>
    </location>
</feature>
<dbReference type="Proteomes" id="UP001162640">
    <property type="component" value="Unassembled WGS sequence"/>
</dbReference>
<comment type="caution">
    <text evidence="2">The sequence shown here is derived from an EMBL/GenBank/DDBJ whole genome shotgun (WGS) entry which is preliminary data.</text>
</comment>
<reference evidence="3" key="1">
    <citation type="journal article" date="2023" name="Commun. Biol.">
        <title>Genome analysis of Parmales, the sister group of diatoms, reveals the evolutionary specialization of diatoms from phago-mixotrophs to photoautotrophs.</title>
        <authorList>
            <person name="Ban H."/>
            <person name="Sato S."/>
            <person name="Yoshikawa S."/>
            <person name="Yamada K."/>
            <person name="Nakamura Y."/>
            <person name="Ichinomiya M."/>
            <person name="Sato N."/>
            <person name="Blanc-Mathieu R."/>
            <person name="Endo H."/>
            <person name="Kuwata A."/>
            <person name="Ogata H."/>
        </authorList>
    </citation>
    <scope>NUCLEOTIDE SEQUENCE [LARGE SCALE GENOMIC DNA]</scope>
</reference>
<dbReference type="Pfam" id="PF13621">
    <property type="entry name" value="Cupin_8"/>
    <property type="match status" value="1"/>
</dbReference>
<evidence type="ECO:0000313" key="3">
    <source>
        <dbReference type="Proteomes" id="UP001162640"/>
    </source>
</evidence>
<name>A0A9W6ZNA2_9STRA</name>
<proteinExistence type="predicted"/>
<accession>A0A9W6ZNA2</accession>
<protein>
    <recommendedName>
        <fullName evidence="1">JmjC domain-containing protein</fullName>
    </recommendedName>
</protein>
<organism evidence="2 3">
    <name type="scientific">Triparma laevis f. inornata</name>
    <dbReference type="NCBI Taxonomy" id="1714386"/>
    <lineage>
        <taxon>Eukaryota</taxon>
        <taxon>Sar</taxon>
        <taxon>Stramenopiles</taxon>
        <taxon>Ochrophyta</taxon>
        <taxon>Bolidophyceae</taxon>
        <taxon>Parmales</taxon>
        <taxon>Triparmaceae</taxon>
        <taxon>Triparma</taxon>
    </lineage>
</organism>
<gene>
    <name evidence="2" type="ORF">TL16_g01827</name>
</gene>
<dbReference type="AlphaFoldDB" id="A0A9W6ZNA2"/>
<dbReference type="Gene3D" id="2.60.120.650">
    <property type="entry name" value="Cupin"/>
    <property type="match status" value="1"/>
</dbReference>